<feature type="domain" description="MmyB-like transcription regulator ligand binding" evidence="1">
    <location>
        <begin position="41"/>
        <end position="206"/>
    </location>
</feature>
<accession>A0A3S5EJ92</accession>
<evidence type="ECO:0000313" key="3">
    <source>
        <dbReference type="Proteomes" id="UP000279306"/>
    </source>
</evidence>
<proteinExistence type="predicted"/>
<organism evidence="2 3">
    <name type="scientific">Mycolicibacterium aurum</name>
    <name type="common">Mycobacterium aurum</name>
    <dbReference type="NCBI Taxonomy" id="1791"/>
    <lineage>
        <taxon>Bacteria</taxon>
        <taxon>Bacillati</taxon>
        <taxon>Actinomycetota</taxon>
        <taxon>Actinomycetes</taxon>
        <taxon>Mycobacteriales</taxon>
        <taxon>Mycobacteriaceae</taxon>
        <taxon>Mycolicibacterium</taxon>
    </lineage>
</organism>
<reference evidence="2 3" key="1">
    <citation type="submission" date="2018-12" db="EMBL/GenBank/DDBJ databases">
        <authorList>
            <consortium name="Pathogen Informatics"/>
        </authorList>
    </citation>
    <scope>NUCLEOTIDE SEQUENCE [LARGE SCALE GENOMIC DNA]</scope>
    <source>
        <strain evidence="2 3">NCTC10437</strain>
    </source>
</reference>
<dbReference type="InterPro" id="IPR041413">
    <property type="entry name" value="MLTR_LBD"/>
</dbReference>
<dbReference type="Pfam" id="PF17765">
    <property type="entry name" value="MLTR_LBD"/>
    <property type="match status" value="1"/>
</dbReference>
<name>A0A3S5EJ92_MYCAU</name>
<gene>
    <name evidence="2" type="ORF">NCTC10437_02073</name>
</gene>
<dbReference type="AlphaFoldDB" id="A0A3S5EJ92"/>
<dbReference type="EMBL" id="LR134356">
    <property type="protein sequence ID" value="VEG53668.1"/>
    <property type="molecule type" value="Genomic_DNA"/>
</dbReference>
<keyword evidence="3" id="KW-1185">Reference proteome</keyword>
<dbReference type="STRING" id="1791.GCA_001049355_00670"/>
<evidence type="ECO:0000259" key="1">
    <source>
        <dbReference type="Pfam" id="PF17765"/>
    </source>
</evidence>
<dbReference type="PANTHER" id="PTHR35010">
    <property type="entry name" value="BLL4672 PROTEIN-RELATED"/>
    <property type="match status" value="1"/>
</dbReference>
<protein>
    <submittedName>
        <fullName evidence="2">Helix-turn-helix domain protein</fullName>
    </submittedName>
</protein>
<dbReference type="Gene3D" id="3.30.450.180">
    <property type="match status" value="1"/>
</dbReference>
<dbReference type="KEGG" id="mauu:NCTC10437_02073"/>
<evidence type="ECO:0000313" key="2">
    <source>
        <dbReference type="EMBL" id="VEG53668.1"/>
    </source>
</evidence>
<dbReference type="PANTHER" id="PTHR35010:SF2">
    <property type="entry name" value="BLL4672 PROTEIN"/>
    <property type="match status" value="1"/>
</dbReference>
<dbReference type="Proteomes" id="UP000279306">
    <property type="component" value="Chromosome"/>
</dbReference>
<sequence>MLAGIARGLRFSGADRDRLFSAAGYGAGFVGTDRLDVVAHVEPGLMHVLDRLADTPALVIDPLGRVLRQTPPATVLFGQLTFHTGWERSSYYRWFTGGGDRRSFTAGEQASIGTEIAADLRRGIDVHGCDQAAQLVTMLRRRSPEFTALWQRSPGTVRPARPTHLIHPELGGVCLQREVLSDTEAGQRLVVYAAEPGSESQDTLRLVSVLGHHRFHM</sequence>